<dbReference type="AlphaFoldDB" id="A0A1F6MVH4"/>
<dbReference type="InterPro" id="IPR043993">
    <property type="entry name" value="T4SS_pilin"/>
</dbReference>
<comment type="caution">
    <text evidence="3">The sequence shown here is derived from an EMBL/GenBank/DDBJ whole genome shotgun (WGS) entry which is preliminary data.</text>
</comment>
<feature type="chain" id="PRO_5009525673" description="DUF5671 domain-containing protein" evidence="2">
    <location>
        <begin position="25"/>
        <end position="135"/>
    </location>
</feature>
<feature type="transmembrane region" description="Helical" evidence="1">
    <location>
        <begin position="94"/>
        <end position="111"/>
    </location>
</feature>
<organism evidence="3 4">
    <name type="scientific">Candidatus Magasanikbacteria bacterium RIFCSPLOWO2_12_FULL_43_12</name>
    <dbReference type="NCBI Taxonomy" id="1798692"/>
    <lineage>
        <taxon>Bacteria</taxon>
        <taxon>Candidatus Magasanikiibacteriota</taxon>
    </lineage>
</organism>
<protein>
    <recommendedName>
        <fullName evidence="5">DUF5671 domain-containing protein</fullName>
    </recommendedName>
</protein>
<dbReference type="Proteomes" id="UP000178347">
    <property type="component" value="Unassembled WGS sequence"/>
</dbReference>
<accession>A0A1F6MVH4</accession>
<feature type="transmembrane region" description="Helical" evidence="1">
    <location>
        <begin position="48"/>
        <end position="73"/>
    </location>
</feature>
<proteinExistence type="predicted"/>
<keyword evidence="1" id="KW-0472">Membrane</keyword>
<keyword evidence="2" id="KW-0732">Signal</keyword>
<evidence type="ECO:0000313" key="4">
    <source>
        <dbReference type="Proteomes" id="UP000178347"/>
    </source>
</evidence>
<reference evidence="3 4" key="1">
    <citation type="journal article" date="2016" name="Nat. Commun.">
        <title>Thousands of microbial genomes shed light on interconnected biogeochemical processes in an aquifer system.</title>
        <authorList>
            <person name="Anantharaman K."/>
            <person name="Brown C.T."/>
            <person name="Hug L.A."/>
            <person name="Sharon I."/>
            <person name="Castelle C.J."/>
            <person name="Probst A.J."/>
            <person name="Thomas B.C."/>
            <person name="Singh A."/>
            <person name="Wilkins M.J."/>
            <person name="Karaoz U."/>
            <person name="Brodie E.L."/>
            <person name="Williams K.H."/>
            <person name="Hubbard S.S."/>
            <person name="Banfield J.F."/>
        </authorList>
    </citation>
    <scope>NUCLEOTIDE SEQUENCE [LARGE SCALE GENOMIC DNA]</scope>
</reference>
<dbReference type="EMBL" id="MFQN01000004">
    <property type="protein sequence ID" value="OGH75622.1"/>
    <property type="molecule type" value="Genomic_DNA"/>
</dbReference>
<evidence type="ECO:0000256" key="1">
    <source>
        <dbReference type="SAM" id="Phobius"/>
    </source>
</evidence>
<feature type="signal peptide" evidence="2">
    <location>
        <begin position="1"/>
        <end position="24"/>
    </location>
</feature>
<evidence type="ECO:0008006" key="5">
    <source>
        <dbReference type="Google" id="ProtNLM"/>
    </source>
</evidence>
<evidence type="ECO:0000256" key="2">
    <source>
        <dbReference type="SAM" id="SignalP"/>
    </source>
</evidence>
<keyword evidence="1" id="KW-0812">Transmembrane</keyword>
<sequence>MKKLFPIITLAVFALTLLGNNAYAQVEETGPYLGMEYGKATGLGETDVRFTTARIISAALGLLGTIALVLVLYAGFTWMTAGGDEEKAGNAKKILYAAVIGLIIILAAYSITRFVMSQLFKATTGYDYSTTGDMY</sequence>
<dbReference type="Pfam" id="PF18895">
    <property type="entry name" value="T4SS_pilin"/>
    <property type="match status" value="1"/>
</dbReference>
<keyword evidence="1" id="KW-1133">Transmembrane helix</keyword>
<evidence type="ECO:0000313" key="3">
    <source>
        <dbReference type="EMBL" id="OGH75622.1"/>
    </source>
</evidence>
<dbReference type="STRING" id="1798692.A3G00_03960"/>
<gene>
    <name evidence="3" type="ORF">A3G00_03960</name>
</gene>
<name>A0A1F6MVH4_9BACT</name>